<gene>
    <name evidence="2" type="ORF">QN277_025013</name>
</gene>
<dbReference type="Proteomes" id="UP001293593">
    <property type="component" value="Unassembled WGS sequence"/>
</dbReference>
<sequence>MITRAKSGISKPRYPFIDLLTTESPHHLSYAAEPRSITEALASPHWFTAMKTELHALSRNKTWLLVPYRGQKLVDCRWVFKTKFKPDSSVLKHKACLVAKGFQQSAGIDYGETFSPVVKPTTIRLILTLAVTFNWEVRQLDVNNAFLNGYLKEEVFMTQPPGFHDARQPDAVCRLTKAIYGLKQAPRAWFERLRNTLVNWGFQNACNDISLLFFRTKNILVFILIYVDDILVTGNNSSFVQKFIVQLNNVFSLKDLGPLYYFLGLEIYRDSLGMCINQTKYILDLLKRFNMYDSAPVPTLMVTGRQFHANEGKFMTDPSLYRRAIGSLQYLTTSWPDIAYSVNKLSQFLSKPTEVHFQGFKRILRYLKGTHLYGLHIKPVKTLCLIGFTDADWAIDIDDRKSMGGYCVYLGGTLVSWCSKKQKVVSQSSSESEYRSLSDGASEIKWLSSLMTEIGLFVRQPSLLWCDNLSAQALASNLVHHARSEHIEIDVHFIRDQVLSGAIQVRYVPSSQQIADCLTKALSHSQFSYFRNKLGVYPTPSRLRGNVRISNR</sequence>
<keyword evidence="3" id="KW-1185">Reference proteome</keyword>
<feature type="domain" description="Reverse transcriptase Ty1/copia-type" evidence="1">
    <location>
        <begin position="60"/>
        <end position="300"/>
    </location>
</feature>
<reference evidence="2" key="1">
    <citation type="submission" date="2023-10" db="EMBL/GenBank/DDBJ databases">
        <title>Chromosome-level genome of the transformable northern wattle, Acacia crassicarpa.</title>
        <authorList>
            <person name="Massaro I."/>
            <person name="Sinha N.R."/>
            <person name="Poethig S."/>
            <person name="Leichty A.R."/>
        </authorList>
    </citation>
    <scope>NUCLEOTIDE SEQUENCE</scope>
    <source>
        <strain evidence="2">Acra3RX</strain>
        <tissue evidence="2">Leaf</tissue>
    </source>
</reference>
<dbReference type="AlphaFoldDB" id="A0AAE1MK57"/>
<dbReference type="EMBL" id="JAWXYG010000007">
    <property type="protein sequence ID" value="KAK4268344.1"/>
    <property type="molecule type" value="Genomic_DNA"/>
</dbReference>
<evidence type="ECO:0000259" key="1">
    <source>
        <dbReference type="Pfam" id="PF07727"/>
    </source>
</evidence>
<dbReference type="InterPro" id="IPR013103">
    <property type="entry name" value="RVT_2"/>
</dbReference>
<name>A0AAE1MK57_9FABA</name>
<dbReference type="InterPro" id="IPR043502">
    <property type="entry name" value="DNA/RNA_pol_sf"/>
</dbReference>
<dbReference type="SUPFAM" id="SSF56672">
    <property type="entry name" value="DNA/RNA polymerases"/>
    <property type="match status" value="1"/>
</dbReference>
<proteinExistence type="predicted"/>
<accession>A0AAE1MK57</accession>
<evidence type="ECO:0000313" key="2">
    <source>
        <dbReference type="EMBL" id="KAK4268344.1"/>
    </source>
</evidence>
<dbReference type="CDD" id="cd09272">
    <property type="entry name" value="RNase_HI_RT_Ty1"/>
    <property type="match status" value="1"/>
</dbReference>
<dbReference type="PANTHER" id="PTHR11439:SF455">
    <property type="entry name" value="RLK (RECEPTOR-LIKE PROTEIN KINASE) 8, PUTATIVE-RELATED"/>
    <property type="match status" value="1"/>
</dbReference>
<comment type="caution">
    <text evidence="2">The sequence shown here is derived from an EMBL/GenBank/DDBJ whole genome shotgun (WGS) entry which is preliminary data.</text>
</comment>
<dbReference type="Pfam" id="PF07727">
    <property type="entry name" value="RVT_2"/>
    <property type="match status" value="1"/>
</dbReference>
<organism evidence="2 3">
    <name type="scientific">Acacia crassicarpa</name>
    <name type="common">northern wattle</name>
    <dbReference type="NCBI Taxonomy" id="499986"/>
    <lineage>
        <taxon>Eukaryota</taxon>
        <taxon>Viridiplantae</taxon>
        <taxon>Streptophyta</taxon>
        <taxon>Embryophyta</taxon>
        <taxon>Tracheophyta</taxon>
        <taxon>Spermatophyta</taxon>
        <taxon>Magnoliopsida</taxon>
        <taxon>eudicotyledons</taxon>
        <taxon>Gunneridae</taxon>
        <taxon>Pentapetalae</taxon>
        <taxon>rosids</taxon>
        <taxon>fabids</taxon>
        <taxon>Fabales</taxon>
        <taxon>Fabaceae</taxon>
        <taxon>Caesalpinioideae</taxon>
        <taxon>mimosoid clade</taxon>
        <taxon>Acacieae</taxon>
        <taxon>Acacia</taxon>
    </lineage>
</organism>
<dbReference type="PANTHER" id="PTHR11439">
    <property type="entry name" value="GAG-POL-RELATED RETROTRANSPOSON"/>
    <property type="match status" value="1"/>
</dbReference>
<protein>
    <recommendedName>
        <fullName evidence="1">Reverse transcriptase Ty1/copia-type domain-containing protein</fullName>
    </recommendedName>
</protein>
<evidence type="ECO:0000313" key="3">
    <source>
        <dbReference type="Proteomes" id="UP001293593"/>
    </source>
</evidence>